<keyword evidence="7" id="KW-1185">Reference proteome</keyword>
<dbReference type="PROSITE" id="PS50168">
    <property type="entry name" value="DED"/>
    <property type="match status" value="2"/>
</dbReference>
<dbReference type="PANTHER" id="PTHR48169">
    <property type="entry name" value="DED DOMAIN-CONTAINING PROTEIN"/>
    <property type="match status" value="1"/>
</dbReference>
<dbReference type="InterPro" id="IPR011600">
    <property type="entry name" value="Pept_C14_caspase"/>
</dbReference>
<feature type="domain" description="DED" evidence="4">
    <location>
        <begin position="1"/>
        <end position="54"/>
    </location>
</feature>
<dbReference type="PROSITE" id="PS50208">
    <property type="entry name" value="CASPASE_P20"/>
    <property type="match status" value="1"/>
</dbReference>
<reference evidence="6 7" key="1">
    <citation type="submission" date="2019-01" db="EMBL/GenBank/DDBJ databases">
        <title>Draft Genome and Complete Hox-Cluster Characterization of the Sterlet Sturgeon (Acipenser ruthenus).</title>
        <authorList>
            <person name="Wei Q."/>
        </authorList>
    </citation>
    <scope>NUCLEOTIDE SEQUENCE [LARGE SCALE GENOMIC DNA]</scope>
    <source>
        <strain evidence="6">WHYD16114868_AA</strain>
        <tissue evidence="6">Blood</tissue>
    </source>
</reference>
<gene>
    <name evidence="6" type="ORF">EOD39_9883</name>
</gene>
<keyword evidence="2" id="KW-0053">Apoptosis</keyword>
<dbReference type="Gene3D" id="1.10.533.10">
    <property type="entry name" value="Death Domain, Fas"/>
    <property type="match status" value="2"/>
</dbReference>
<feature type="domain" description="DED" evidence="4">
    <location>
        <begin position="73"/>
        <end position="151"/>
    </location>
</feature>
<dbReference type="InterPro" id="IPR001875">
    <property type="entry name" value="DED_dom"/>
</dbReference>
<dbReference type="Proteomes" id="UP000289886">
    <property type="component" value="Unassembled WGS sequence"/>
</dbReference>
<dbReference type="CDD" id="cd08340">
    <property type="entry name" value="DED_c-FLIP_r2"/>
    <property type="match status" value="1"/>
</dbReference>
<dbReference type="GO" id="GO:0042981">
    <property type="term" value="P:regulation of apoptotic process"/>
    <property type="evidence" value="ECO:0007669"/>
    <property type="project" value="InterPro"/>
</dbReference>
<comment type="caution">
    <text evidence="6">The sequence shown here is derived from an EMBL/GenBank/DDBJ whole genome shotgun (WGS) entry which is preliminary data.</text>
</comment>
<protein>
    <submittedName>
        <fullName evidence="6">CASP8 and FADD-like apoptosis regulator</fullName>
    </submittedName>
</protein>
<evidence type="ECO:0000259" key="5">
    <source>
        <dbReference type="PROSITE" id="PS50208"/>
    </source>
</evidence>
<dbReference type="InterPro" id="IPR001309">
    <property type="entry name" value="Pept_C14_p20"/>
</dbReference>
<dbReference type="Pfam" id="PF00656">
    <property type="entry name" value="Peptidase_C14"/>
    <property type="match status" value="1"/>
</dbReference>
<dbReference type="SMART" id="SM00031">
    <property type="entry name" value="DED"/>
    <property type="match status" value="1"/>
</dbReference>
<dbReference type="AlphaFoldDB" id="A0A662YUE5"/>
<dbReference type="EMBL" id="SCEB01000212">
    <property type="protein sequence ID" value="RXN00255.1"/>
    <property type="molecule type" value="Genomic_DNA"/>
</dbReference>
<organism evidence="6 7">
    <name type="scientific">Acipenser ruthenus</name>
    <name type="common">Sterlet sturgeon</name>
    <dbReference type="NCBI Taxonomy" id="7906"/>
    <lineage>
        <taxon>Eukaryota</taxon>
        <taxon>Metazoa</taxon>
        <taxon>Chordata</taxon>
        <taxon>Craniata</taxon>
        <taxon>Vertebrata</taxon>
        <taxon>Euteleostomi</taxon>
        <taxon>Actinopterygii</taxon>
        <taxon>Chondrostei</taxon>
        <taxon>Acipenseriformes</taxon>
        <taxon>Acipenseridae</taxon>
        <taxon>Acipenser</taxon>
    </lineage>
</organism>
<dbReference type="Pfam" id="PF01335">
    <property type="entry name" value="DED"/>
    <property type="match status" value="1"/>
</dbReference>
<dbReference type="InterPro" id="IPR011029">
    <property type="entry name" value="DEATH-like_dom_sf"/>
</dbReference>
<evidence type="ECO:0000313" key="7">
    <source>
        <dbReference type="Proteomes" id="UP000289886"/>
    </source>
</evidence>
<dbReference type="PANTHER" id="PTHR48169:SF3">
    <property type="entry name" value="CASP8 AND FADD LIKE APOPTOSIS REGULATOR"/>
    <property type="match status" value="1"/>
</dbReference>
<dbReference type="InterPro" id="IPR015917">
    <property type="entry name" value="Pept_C14A"/>
</dbReference>
<feature type="domain" description="Caspase family p20" evidence="5">
    <location>
        <begin position="197"/>
        <end position="292"/>
    </location>
</feature>
<evidence type="ECO:0000256" key="3">
    <source>
        <dbReference type="ARBA" id="ARBA00022737"/>
    </source>
</evidence>
<dbReference type="Gene3D" id="3.40.50.1460">
    <property type="match status" value="1"/>
</dbReference>
<dbReference type="GO" id="GO:0005737">
    <property type="term" value="C:cytoplasm"/>
    <property type="evidence" value="ECO:0007669"/>
    <property type="project" value="UniProtKB-ARBA"/>
</dbReference>
<evidence type="ECO:0000256" key="2">
    <source>
        <dbReference type="ARBA" id="ARBA00022703"/>
    </source>
</evidence>
<dbReference type="SUPFAM" id="SSF47986">
    <property type="entry name" value="DEATH domain"/>
    <property type="match status" value="1"/>
</dbReference>
<keyword evidence="3" id="KW-0677">Repeat</keyword>
<accession>A0A662YUE5</accession>
<dbReference type="SMART" id="SM00115">
    <property type="entry name" value="CASc"/>
    <property type="match status" value="1"/>
</dbReference>
<sequence>MLNYLCSDLDGGCSKQDVKEVLKSQIKSGVVDHLVLAELLYRIKRFDLLKKILSSNKKQVEALLGSRLCTFSAYRVLMAEISEDLDKEDLRSVIFLLHDSIPKGRLDKATGFLDVVIELEKLDKVSPDKVDLIEQCLRHIHRKDLEKKVLKYMGSTAENINVSFSVPETGMQNPGEVYRMQRRPFGVCLIIDCVGTDGDMLEHTFKRLHFQVILYKWLSLSDAYSLLKETARMREHRNSDCFVCCIISRGSSTKMIATEKEGPGISFDTIKQLFTVEHCPDLSGKPKLFFIQNYTVPERCDYNDVEVDGPSVASRVDYIPNEADVFWSCCKTDACFLEKVNHRSEYLHALSASLLRGQKRNRHLIDIHTEVNSVVYEKNRLQHGATYTVDLRHTLRKKLLFPLN</sequence>
<evidence type="ECO:0000256" key="1">
    <source>
        <dbReference type="ARBA" id="ARBA00010134"/>
    </source>
</evidence>
<dbReference type="SUPFAM" id="SSF52129">
    <property type="entry name" value="Caspase-like"/>
    <property type="match status" value="1"/>
</dbReference>
<dbReference type="FunFam" id="1.10.533.10:FF:000016">
    <property type="entry name" value="CASP8 and FADD-like apoptosis regulator"/>
    <property type="match status" value="1"/>
</dbReference>
<comment type="similarity">
    <text evidence="1">Belongs to the peptidase C14A family.</text>
</comment>
<dbReference type="InterPro" id="IPR029030">
    <property type="entry name" value="Caspase-like_dom_sf"/>
</dbReference>
<evidence type="ECO:0000313" key="6">
    <source>
        <dbReference type="EMBL" id="RXN00255.1"/>
    </source>
</evidence>
<proteinExistence type="inferred from homology"/>
<dbReference type="GO" id="GO:0006508">
    <property type="term" value="P:proteolysis"/>
    <property type="evidence" value="ECO:0007669"/>
    <property type="project" value="InterPro"/>
</dbReference>
<dbReference type="GO" id="GO:0004197">
    <property type="term" value="F:cysteine-type endopeptidase activity"/>
    <property type="evidence" value="ECO:0007669"/>
    <property type="project" value="InterPro"/>
</dbReference>
<name>A0A662YUE5_ACIRT</name>
<evidence type="ECO:0000259" key="4">
    <source>
        <dbReference type="PROSITE" id="PS50168"/>
    </source>
</evidence>
<dbReference type="GO" id="GO:0006915">
    <property type="term" value="P:apoptotic process"/>
    <property type="evidence" value="ECO:0007669"/>
    <property type="project" value="UniProtKB-KW"/>
</dbReference>